<dbReference type="GO" id="GO:0008270">
    <property type="term" value="F:zinc ion binding"/>
    <property type="evidence" value="ECO:0007669"/>
    <property type="project" value="InterPro"/>
</dbReference>
<gene>
    <name evidence="7" type="ORF">BCR34DRAFT_562622</name>
</gene>
<name>A0A1Y1ZS47_9PLEO</name>
<dbReference type="Pfam" id="PF00172">
    <property type="entry name" value="Zn_clus"/>
    <property type="match status" value="1"/>
</dbReference>
<accession>A0A1Y1ZS47</accession>
<dbReference type="AlphaFoldDB" id="A0A1Y1ZS47"/>
<dbReference type="Gene3D" id="4.10.240.10">
    <property type="entry name" value="Zn(2)-C6 fungal-type DNA-binding domain"/>
    <property type="match status" value="1"/>
</dbReference>
<feature type="domain" description="Zn(2)-C6 fungal-type" evidence="6">
    <location>
        <begin position="11"/>
        <end position="41"/>
    </location>
</feature>
<organism evidence="7 8">
    <name type="scientific">Clohesyomyces aquaticus</name>
    <dbReference type="NCBI Taxonomy" id="1231657"/>
    <lineage>
        <taxon>Eukaryota</taxon>
        <taxon>Fungi</taxon>
        <taxon>Dikarya</taxon>
        <taxon>Ascomycota</taxon>
        <taxon>Pezizomycotina</taxon>
        <taxon>Dothideomycetes</taxon>
        <taxon>Pleosporomycetidae</taxon>
        <taxon>Pleosporales</taxon>
        <taxon>Lindgomycetaceae</taxon>
        <taxon>Clohesyomyces</taxon>
    </lineage>
</organism>
<dbReference type="Proteomes" id="UP000193144">
    <property type="component" value="Unassembled WGS sequence"/>
</dbReference>
<dbReference type="PANTHER" id="PTHR47660:SF3">
    <property type="entry name" value="FINGER DOMAIN PROTEIN, PUTATIVE (AFU_ORTHOLOGUE AFUA_4G03310)-RELATED"/>
    <property type="match status" value="1"/>
</dbReference>
<evidence type="ECO:0000313" key="7">
    <source>
        <dbReference type="EMBL" id="ORY13028.1"/>
    </source>
</evidence>
<dbReference type="PANTHER" id="PTHR47660">
    <property type="entry name" value="TRANSCRIPTION FACTOR WITH C2H2 AND ZN(2)-CYS(6) DNA BINDING DOMAIN (EUROFUNG)-RELATED-RELATED"/>
    <property type="match status" value="1"/>
</dbReference>
<comment type="caution">
    <text evidence="7">The sequence shown here is derived from an EMBL/GenBank/DDBJ whole genome shotgun (WGS) entry which is preliminary data.</text>
</comment>
<protein>
    <recommendedName>
        <fullName evidence="6">Zn(2)-C6 fungal-type domain-containing protein</fullName>
    </recommendedName>
</protein>
<dbReference type="SUPFAM" id="SSF57701">
    <property type="entry name" value="Zn2/Cys6 DNA-binding domain"/>
    <property type="match status" value="1"/>
</dbReference>
<evidence type="ECO:0000256" key="4">
    <source>
        <dbReference type="ARBA" id="ARBA00023163"/>
    </source>
</evidence>
<dbReference type="SMART" id="SM00066">
    <property type="entry name" value="GAL4"/>
    <property type="match status" value="1"/>
</dbReference>
<dbReference type="CDD" id="cd00067">
    <property type="entry name" value="GAL4"/>
    <property type="match status" value="1"/>
</dbReference>
<evidence type="ECO:0000259" key="6">
    <source>
        <dbReference type="PROSITE" id="PS50048"/>
    </source>
</evidence>
<dbReference type="PROSITE" id="PS50048">
    <property type="entry name" value="ZN2_CY6_FUNGAL_2"/>
    <property type="match status" value="1"/>
</dbReference>
<dbReference type="OrthoDB" id="9930022at2759"/>
<evidence type="ECO:0000313" key="8">
    <source>
        <dbReference type="Proteomes" id="UP000193144"/>
    </source>
</evidence>
<evidence type="ECO:0000256" key="1">
    <source>
        <dbReference type="ARBA" id="ARBA00022723"/>
    </source>
</evidence>
<keyword evidence="1" id="KW-0479">Metal-binding</keyword>
<dbReference type="InterPro" id="IPR036864">
    <property type="entry name" value="Zn2-C6_fun-type_DNA-bd_sf"/>
</dbReference>
<dbReference type="STRING" id="1231657.A0A1Y1ZS47"/>
<proteinExistence type="predicted"/>
<keyword evidence="3" id="KW-0805">Transcription regulation</keyword>
<keyword evidence="4" id="KW-0804">Transcription</keyword>
<dbReference type="GO" id="GO:0000981">
    <property type="term" value="F:DNA-binding transcription factor activity, RNA polymerase II-specific"/>
    <property type="evidence" value="ECO:0007669"/>
    <property type="project" value="InterPro"/>
</dbReference>
<keyword evidence="2" id="KW-0862">Zinc</keyword>
<evidence type="ECO:0000256" key="5">
    <source>
        <dbReference type="ARBA" id="ARBA00023242"/>
    </source>
</evidence>
<sequence length="398" mass="45104">MSETAGSRQKSCGDCVRAKRKCGMEIPKCTRCAKKNIECNYPNSKSSLSDTVIPELDFPWLDDLMQNPSMLPWSGSLQSQLGQGSISSCSMISETQNSQQAIPDYLVDGMEPNRTWLGRTEVDAALRQFKTYPDKWLNEGAAPFIHPHLYASDIPKPLQDAYAACAIFSTKNERNEHVAFAVIEARATELLTSPDQLAWTPLDLLAALQALLIFQFIRLFDGDIRQRALAEEAEPILESWTMQLKARTEVEQHFTTATAPSWRAWVFAESVRRTVTMSVYLCGIYSLVKHGFCVHADAVTANSFTAQRRLWESTSALQWDRVRKSCNPYWITKMEFEVILREAKGDELDDFGMVLLITYNGQDVVDNWLEGMKSGRHRIIQPDFPESLREVTQSQSRV</sequence>
<evidence type="ECO:0000256" key="3">
    <source>
        <dbReference type="ARBA" id="ARBA00023015"/>
    </source>
</evidence>
<keyword evidence="5" id="KW-0539">Nucleus</keyword>
<dbReference type="InterPro" id="IPR001138">
    <property type="entry name" value="Zn2Cys6_DnaBD"/>
</dbReference>
<evidence type="ECO:0000256" key="2">
    <source>
        <dbReference type="ARBA" id="ARBA00022833"/>
    </source>
</evidence>
<keyword evidence="8" id="KW-1185">Reference proteome</keyword>
<dbReference type="EMBL" id="MCFA01000045">
    <property type="protein sequence ID" value="ORY13028.1"/>
    <property type="molecule type" value="Genomic_DNA"/>
</dbReference>
<reference evidence="7 8" key="1">
    <citation type="submission" date="2016-07" db="EMBL/GenBank/DDBJ databases">
        <title>Pervasive Adenine N6-methylation of Active Genes in Fungi.</title>
        <authorList>
            <consortium name="DOE Joint Genome Institute"/>
            <person name="Mondo S.J."/>
            <person name="Dannebaum R.O."/>
            <person name="Kuo R.C."/>
            <person name="Labutti K."/>
            <person name="Haridas S."/>
            <person name="Kuo A."/>
            <person name="Salamov A."/>
            <person name="Ahrendt S.R."/>
            <person name="Lipzen A."/>
            <person name="Sullivan W."/>
            <person name="Andreopoulos W.B."/>
            <person name="Clum A."/>
            <person name="Lindquist E."/>
            <person name="Daum C."/>
            <person name="Ramamoorthy G.K."/>
            <person name="Gryganskyi A."/>
            <person name="Culley D."/>
            <person name="Magnuson J.K."/>
            <person name="James T.Y."/>
            <person name="O'Malley M.A."/>
            <person name="Stajich J.E."/>
            <person name="Spatafora J.W."/>
            <person name="Visel A."/>
            <person name="Grigoriev I.V."/>
        </authorList>
    </citation>
    <scope>NUCLEOTIDE SEQUENCE [LARGE SCALE GENOMIC DNA]</scope>
    <source>
        <strain evidence="7 8">CBS 115471</strain>
    </source>
</reference>